<name>A0ABS6RX98_9BACT</name>
<dbReference type="RefSeq" id="WP_218251880.1">
    <property type="nucleotide sequence ID" value="NZ_JABXWD010000087.1"/>
</dbReference>
<comment type="caution">
    <text evidence="1">The sequence shown here is derived from an EMBL/GenBank/DDBJ whole genome shotgun (WGS) entry which is preliminary data.</text>
</comment>
<evidence type="ECO:0000313" key="2">
    <source>
        <dbReference type="Proteomes" id="UP001196980"/>
    </source>
</evidence>
<proteinExistence type="predicted"/>
<dbReference type="Pfam" id="PF07009">
    <property type="entry name" value="NusG_II"/>
    <property type="match status" value="1"/>
</dbReference>
<gene>
    <name evidence="1" type="ORF">HWQ67_06595</name>
</gene>
<keyword evidence="2" id="KW-1185">Reference proteome</keyword>
<dbReference type="Proteomes" id="UP001196980">
    <property type="component" value="Unassembled WGS sequence"/>
</dbReference>
<reference evidence="1 2" key="1">
    <citation type="journal article" date="2020" name="J Geophys Res Biogeosci">
        <title>Magnetotaxis as an Adaptation to Enable Bacterial Shuttling of Microbial Sulfur and Sulfur Cycling Across Aquatic Oxic#Anoxic Interfaces.</title>
        <authorList>
            <person name="Li J."/>
            <person name="Liu P."/>
            <person name="Wang J."/>
            <person name="Roberts A.P."/>
            <person name="Pan Y."/>
        </authorList>
    </citation>
    <scope>NUCLEOTIDE SEQUENCE [LARGE SCALE GENOMIC DNA]</scope>
    <source>
        <strain evidence="1 2">MYR-1_YQ</strain>
    </source>
</reference>
<accession>A0ABS6RX98</accession>
<sequence>MNLRLLIKHATTADLVLLCILLAITAAATVFVSAVMPRGSEVTIEVNNKVVYRLSLDTDRELRIGAMTVEIKASRVRIKDADCPNKLCVRQGWIDRGAIICLPNRMVISVHKRMHRKQEIDATTG</sequence>
<protein>
    <submittedName>
        <fullName evidence="1">NusG domain II-containing protein</fullName>
    </submittedName>
</protein>
<organism evidence="1 2">
    <name type="scientific">Candidatus Magnetobacterium casense</name>
    <dbReference type="NCBI Taxonomy" id="1455061"/>
    <lineage>
        <taxon>Bacteria</taxon>
        <taxon>Pseudomonadati</taxon>
        <taxon>Nitrospirota</taxon>
        <taxon>Thermodesulfovibrionia</taxon>
        <taxon>Thermodesulfovibrionales</taxon>
        <taxon>Candidatus Magnetobacteriaceae</taxon>
        <taxon>Candidatus Magnetobacterium</taxon>
    </lineage>
</organism>
<evidence type="ECO:0000313" key="1">
    <source>
        <dbReference type="EMBL" id="MBV6341250.1"/>
    </source>
</evidence>
<dbReference type="EMBL" id="JABXWD010000087">
    <property type="protein sequence ID" value="MBV6341250.1"/>
    <property type="molecule type" value="Genomic_DNA"/>
</dbReference>